<protein>
    <submittedName>
        <fullName evidence="1">Uncharacterized protein</fullName>
    </submittedName>
</protein>
<evidence type="ECO:0000313" key="2">
    <source>
        <dbReference type="Proteomes" id="UP000051565"/>
    </source>
</evidence>
<dbReference type="EMBL" id="JQBT01000020">
    <property type="protein sequence ID" value="KRN79678.1"/>
    <property type="molecule type" value="Genomic_DNA"/>
</dbReference>
<evidence type="ECO:0000313" key="1">
    <source>
        <dbReference type="EMBL" id="KRN79678.1"/>
    </source>
</evidence>
<gene>
    <name evidence="1" type="ORF">IV52_GL000215</name>
</gene>
<dbReference type="STRING" id="53444.AYR59_02010"/>
<comment type="caution">
    <text evidence="1">The sequence shown here is derived from an EMBL/GenBank/DDBJ whole genome shotgun (WGS) entry which is preliminary data.</text>
</comment>
<sequence>MLGTTVTGRLKEIKQPRGGLIKKSDFTKELLNPDSKFISLTDESLNPALVGLTVDYLTRYQLYGAEKAFAISRIGLHNLEISTGHFGDQFFLEKIANLNHNLDQTTILTAAELASFDTFYRTGYGNPYRYKNLKLNEVTYEHIKAMVFRTLNFLKQKTDEKKLVTDFNFDGGYTQTIINGDGDFHDNHGLWDLKVSKQQFSTKWSLQIVVYYLMGLHSYAAKIFQQMQTLGIYNPRYNLLLSLDTNKLTPELRQFIDIKIIGY</sequence>
<dbReference type="PATRIC" id="fig|1122148.6.peg.226"/>
<dbReference type="Proteomes" id="UP000051565">
    <property type="component" value="Unassembled WGS sequence"/>
</dbReference>
<keyword evidence="2" id="KW-1185">Reference proteome</keyword>
<dbReference type="AlphaFoldDB" id="A0A0R2JRG0"/>
<reference evidence="1 2" key="1">
    <citation type="journal article" date="2015" name="Genome Announc.">
        <title>Expanding the biotechnology potential of lactobacilli through comparative genomics of 213 strains and associated genera.</title>
        <authorList>
            <person name="Sun Z."/>
            <person name="Harris H.M."/>
            <person name="McCann A."/>
            <person name="Guo C."/>
            <person name="Argimon S."/>
            <person name="Zhang W."/>
            <person name="Yang X."/>
            <person name="Jeffery I.B."/>
            <person name="Cooney J.C."/>
            <person name="Kagawa T.F."/>
            <person name="Liu W."/>
            <person name="Song Y."/>
            <person name="Salvetti E."/>
            <person name="Wrobel A."/>
            <person name="Rasinkangas P."/>
            <person name="Parkhill J."/>
            <person name="Rea M.C."/>
            <person name="O'Sullivan O."/>
            <person name="Ritari J."/>
            <person name="Douillard F.P."/>
            <person name="Paul Ross R."/>
            <person name="Yang R."/>
            <person name="Briner A.E."/>
            <person name="Felis G.E."/>
            <person name="de Vos W.M."/>
            <person name="Barrangou R."/>
            <person name="Klaenhammer T.R."/>
            <person name="Caufield P.W."/>
            <person name="Cui Y."/>
            <person name="Zhang H."/>
            <person name="O'Toole P.W."/>
        </authorList>
    </citation>
    <scope>NUCLEOTIDE SEQUENCE [LARGE SCALE GENOMIC DNA]</scope>
    <source>
        <strain evidence="1 2">DSM 20690</strain>
    </source>
</reference>
<organism evidence="1 2">
    <name type="scientific">Fructilactobacillus lindneri DSM 20690 = JCM 11027</name>
    <dbReference type="NCBI Taxonomy" id="1122148"/>
    <lineage>
        <taxon>Bacteria</taxon>
        <taxon>Bacillati</taxon>
        <taxon>Bacillota</taxon>
        <taxon>Bacilli</taxon>
        <taxon>Lactobacillales</taxon>
        <taxon>Lactobacillaceae</taxon>
        <taxon>Fructilactobacillus</taxon>
    </lineage>
</organism>
<accession>A0A0R2JRG0</accession>
<proteinExistence type="predicted"/>
<name>A0A0R2JRG0_9LACO</name>